<dbReference type="STRING" id="2316362.A0A4V1Q2W7"/>
<evidence type="ECO:0000256" key="1">
    <source>
        <dbReference type="SAM" id="MobiDB-lite"/>
    </source>
</evidence>
<protein>
    <recommendedName>
        <fullName evidence="2">CHAT domain-containing protein</fullName>
    </recommendedName>
</protein>
<comment type="caution">
    <text evidence="3">The sequence shown here is derived from an EMBL/GenBank/DDBJ whole genome shotgun (WGS) entry which is preliminary data.</text>
</comment>
<dbReference type="Proteomes" id="UP000290288">
    <property type="component" value="Unassembled WGS sequence"/>
</dbReference>
<dbReference type="InterPro" id="IPR011990">
    <property type="entry name" value="TPR-like_helical_dom_sf"/>
</dbReference>
<evidence type="ECO:0000313" key="3">
    <source>
        <dbReference type="EMBL" id="RXW16528.1"/>
    </source>
</evidence>
<organism evidence="3 4">
    <name type="scientific">Candolleomyces aberdarensis</name>
    <dbReference type="NCBI Taxonomy" id="2316362"/>
    <lineage>
        <taxon>Eukaryota</taxon>
        <taxon>Fungi</taxon>
        <taxon>Dikarya</taxon>
        <taxon>Basidiomycota</taxon>
        <taxon>Agaricomycotina</taxon>
        <taxon>Agaricomycetes</taxon>
        <taxon>Agaricomycetidae</taxon>
        <taxon>Agaricales</taxon>
        <taxon>Agaricineae</taxon>
        <taxon>Psathyrellaceae</taxon>
        <taxon>Candolleomyces</taxon>
    </lineage>
</organism>
<dbReference type="SUPFAM" id="SSF81901">
    <property type="entry name" value="HCP-like"/>
    <property type="match status" value="1"/>
</dbReference>
<name>A0A4V1Q2W7_9AGAR</name>
<dbReference type="OrthoDB" id="9991317at2759"/>
<sequence length="1324" mass="145138">MQSPVAPQPNHGLGTKFAIYVTTATIRSELSSSENQDGWSRLRLLLGENDAITLEKVGDGIWEGKGNSELTSEDGYLLLLDISDPNKPPEEVAYVNAGAEFEAQYVGPEKHQYRFDSEVIKTNPGSTLDISCAVSVMLPRGAQYPTEGRSQAAAMENNPLVHSLYSMMGDEAAACFEETRNITEADTAISAYTGALQYTPVDYPDIQSRHRNLGIVLLRRFECAGNFDDLKMALSAFRAATEVTPNTGSSPIGLIDLMKTYYYLGGALKALCRYTGTAEPAFEAVQVFKKAVEISDVLSHPSLPQQYGGLGDACFVCFELTRNVQHLERAVEALESGIKVTAQDDEATLAALHNTIGNPYSMLFQETGDLTYLNKSIEAYKTSVDLTPPSDAFLAPRRYGNLCLGLTIRYKRTGERQDIEDAVLAGRKAVYLTPVGHPDLPQWFNLLASALKDRRKHTQDIKDIDEAISLHRKAVELTSLDHSYHSFRNQDLGVSLLARFDRTGDLRDIEEAIATLQAAIDTCPSGHVYLPNIYDNLGSALSTRFRRTGELQFADRAIAAHRQSVILSSPSNSRLPSFYSNLGASLCMRFGKKNQREDLVQAIVAFRKAVEISPADHDGLPIWYGNLAEALASQSHNGGGLEDIEEALIVHQKIVEITRTGGRNLYSQHYSHGILLKERFRHTNDERDLEAALEAYQLALHNIPEGHSEFSGLHLSIAYAKMDRHQLTRGHEHLMDAVAHFELAAKSPVGNPLTRFEAARRWAGSLTNLDDLSAGMAAFRVCIELLPLAAGLDQTVERRHTTPVDISDLSREAAAYAFLAGNPKAAVEWLEESRCLVWGQLNNLRTSLDDLRQHDQVLAGRFSTVSGALEKAGTRKGPYDVLNNDGNMKTTISLQKEAVAHVELAAEYETLLKRIRAEPGFQRFLKTPSFDELIENVPTSGYVVIMNVEGSRCDAVCLSRSREPLHVPLTGLSYDKALELRNQLRGAVNSCGLRMRGAKVEKQEDGRALAPLGSKKGTKSTTGRRGGVIPGILNDLWTLVAKPVVNALDLVPSNSNRKRVWWCLTGPLAFLPIHAAAATPSTPELKESLSNFVVSSYIPTVASLFNRSSALTSSTTGTLDNRFMLVSQPEAPGLCAIPGVAREVESVTGTLDDRSVPRVVLTQKSATVLTTLSQIKSHNYLHFACHAYQDSTNPLNSGFFLNDGKLTLSDIFKLGKTDAELAYLSACQTSAGDERLSEEAVHLAAGMLAAGFRGVVGTMWSIRDQDAPEMARDFYEYLLEHSASGIDTSLAAHALDHAAQRLKEKVGESDSDFLAWLPYVHFGV</sequence>
<feature type="compositionally biased region" description="Low complexity" evidence="1">
    <location>
        <begin position="1013"/>
        <end position="1023"/>
    </location>
</feature>
<dbReference type="Gene3D" id="1.25.40.10">
    <property type="entry name" value="Tetratricopeptide repeat domain"/>
    <property type="match status" value="2"/>
</dbReference>
<dbReference type="InterPro" id="IPR024983">
    <property type="entry name" value="CHAT_dom"/>
</dbReference>
<accession>A0A4V1Q2W7</accession>
<reference evidence="3 4" key="1">
    <citation type="submission" date="2019-01" db="EMBL/GenBank/DDBJ databases">
        <title>Draft genome sequence of Psathyrella aberdarensis IHI B618.</title>
        <authorList>
            <person name="Buettner E."/>
            <person name="Kellner H."/>
        </authorList>
    </citation>
    <scope>NUCLEOTIDE SEQUENCE [LARGE SCALE GENOMIC DNA]</scope>
    <source>
        <strain evidence="3 4">IHI B618</strain>
    </source>
</reference>
<dbReference type="PANTHER" id="PTHR10098:SF108">
    <property type="entry name" value="TETRATRICOPEPTIDE REPEAT PROTEIN 28"/>
    <property type="match status" value="1"/>
</dbReference>
<dbReference type="SUPFAM" id="SSF48452">
    <property type="entry name" value="TPR-like"/>
    <property type="match status" value="1"/>
</dbReference>
<evidence type="ECO:0000313" key="4">
    <source>
        <dbReference type="Proteomes" id="UP000290288"/>
    </source>
</evidence>
<dbReference type="PANTHER" id="PTHR10098">
    <property type="entry name" value="RAPSYN-RELATED"/>
    <property type="match status" value="1"/>
</dbReference>
<feature type="region of interest" description="Disordered" evidence="1">
    <location>
        <begin position="1004"/>
        <end position="1023"/>
    </location>
</feature>
<feature type="domain" description="CHAT" evidence="2">
    <location>
        <begin position="1033"/>
        <end position="1302"/>
    </location>
</feature>
<proteinExistence type="predicted"/>
<keyword evidence="4" id="KW-1185">Reference proteome</keyword>
<dbReference type="Pfam" id="PF12770">
    <property type="entry name" value="CHAT"/>
    <property type="match status" value="1"/>
</dbReference>
<gene>
    <name evidence="3" type="ORF">EST38_g9324</name>
</gene>
<evidence type="ECO:0000259" key="2">
    <source>
        <dbReference type="Pfam" id="PF12770"/>
    </source>
</evidence>
<dbReference type="EMBL" id="SDEE01000428">
    <property type="protein sequence ID" value="RXW16528.1"/>
    <property type="molecule type" value="Genomic_DNA"/>
</dbReference>